<accession>A0A0A9B832</accession>
<protein>
    <submittedName>
        <fullName evidence="1">Uncharacterized protein</fullName>
    </submittedName>
</protein>
<proteinExistence type="predicted"/>
<dbReference type="AlphaFoldDB" id="A0A0A9B832"/>
<name>A0A0A9B832_ARUDO</name>
<organism evidence="1">
    <name type="scientific">Arundo donax</name>
    <name type="common">Giant reed</name>
    <name type="synonym">Donax arundinaceus</name>
    <dbReference type="NCBI Taxonomy" id="35708"/>
    <lineage>
        <taxon>Eukaryota</taxon>
        <taxon>Viridiplantae</taxon>
        <taxon>Streptophyta</taxon>
        <taxon>Embryophyta</taxon>
        <taxon>Tracheophyta</taxon>
        <taxon>Spermatophyta</taxon>
        <taxon>Magnoliopsida</taxon>
        <taxon>Liliopsida</taxon>
        <taxon>Poales</taxon>
        <taxon>Poaceae</taxon>
        <taxon>PACMAD clade</taxon>
        <taxon>Arundinoideae</taxon>
        <taxon>Arundineae</taxon>
        <taxon>Arundo</taxon>
    </lineage>
</organism>
<reference evidence="1" key="1">
    <citation type="submission" date="2014-09" db="EMBL/GenBank/DDBJ databases">
        <authorList>
            <person name="Magalhaes I.L.F."/>
            <person name="Oliveira U."/>
            <person name="Santos F.R."/>
            <person name="Vidigal T.H.D.A."/>
            <person name="Brescovit A.D."/>
            <person name="Santos A.J."/>
        </authorList>
    </citation>
    <scope>NUCLEOTIDE SEQUENCE</scope>
    <source>
        <tissue evidence="1">Shoot tissue taken approximately 20 cm above the soil surface</tissue>
    </source>
</reference>
<dbReference type="EMBL" id="GBRH01242443">
    <property type="protein sequence ID" value="JAD55452.1"/>
    <property type="molecule type" value="Transcribed_RNA"/>
</dbReference>
<evidence type="ECO:0000313" key="1">
    <source>
        <dbReference type="EMBL" id="JAD55452.1"/>
    </source>
</evidence>
<reference evidence="1" key="2">
    <citation type="journal article" date="2015" name="Data Brief">
        <title>Shoot transcriptome of the giant reed, Arundo donax.</title>
        <authorList>
            <person name="Barrero R.A."/>
            <person name="Guerrero F.D."/>
            <person name="Moolhuijzen P."/>
            <person name="Goolsby J.A."/>
            <person name="Tidwell J."/>
            <person name="Bellgard S.E."/>
            <person name="Bellgard M.I."/>
        </authorList>
    </citation>
    <scope>NUCLEOTIDE SEQUENCE</scope>
    <source>
        <tissue evidence="1">Shoot tissue taken approximately 20 cm above the soil surface</tissue>
    </source>
</reference>
<sequence>MCGLPRFSFRVRKITITFFIYRITNLLIQEKRPNQG</sequence>